<dbReference type="InterPro" id="IPR052550">
    <property type="entry name" value="Pyrimidine_5'-ntase_YjjG"/>
</dbReference>
<dbReference type="KEGG" id="tap:GZ22_02580"/>
<evidence type="ECO:0000313" key="2">
    <source>
        <dbReference type="Proteomes" id="UP000027980"/>
    </source>
</evidence>
<dbReference type="NCBIfam" id="TIGR01549">
    <property type="entry name" value="HAD-SF-IA-v1"/>
    <property type="match status" value="1"/>
</dbReference>
<gene>
    <name evidence="1" type="ORF">GZ22_02580</name>
</gene>
<dbReference type="OrthoDB" id="9802350at2"/>
<dbReference type="RefSeq" id="WP_038558366.1">
    <property type="nucleotide sequence ID" value="NZ_CP008876.1"/>
</dbReference>
<dbReference type="InterPro" id="IPR011951">
    <property type="entry name" value="HAD-SF_hydro_IA_YjjG/PynA"/>
</dbReference>
<dbReference type="CDD" id="cd04305">
    <property type="entry name" value="HAD_Neu5Ac-Pase_like"/>
    <property type="match status" value="1"/>
</dbReference>
<name>A0A075LIC9_9BACI</name>
<dbReference type="InterPro" id="IPR006439">
    <property type="entry name" value="HAD-SF_hydro_IA"/>
</dbReference>
<dbReference type="EMBL" id="CP008876">
    <property type="protein sequence ID" value="AIF65642.1"/>
    <property type="molecule type" value="Genomic_DNA"/>
</dbReference>
<dbReference type="SUPFAM" id="SSF56784">
    <property type="entry name" value="HAD-like"/>
    <property type="match status" value="1"/>
</dbReference>
<dbReference type="GO" id="GO:0008253">
    <property type="term" value="F:5'-nucleotidase activity"/>
    <property type="evidence" value="ECO:0007669"/>
    <property type="project" value="InterPro"/>
</dbReference>
<dbReference type="NCBIfam" id="TIGR02254">
    <property type="entry name" value="YjjG_YfnB"/>
    <property type="match status" value="1"/>
</dbReference>
<dbReference type="Pfam" id="PF00702">
    <property type="entry name" value="Hydrolase"/>
    <property type="match status" value="1"/>
</dbReference>
<accession>A0A075LIC9</accession>
<dbReference type="InterPro" id="IPR023198">
    <property type="entry name" value="PGP-like_dom2"/>
</dbReference>
<dbReference type="PANTHER" id="PTHR47478:SF1">
    <property type="entry name" value="PYRIMIDINE 5'-NUCLEOTIDASE YJJG"/>
    <property type="match status" value="1"/>
</dbReference>
<dbReference type="InterPro" id="IPR036412">
    <property type="entry name" value="HAD-like_sf"/>
</dbReference>
<dbReference type="Proteomes" id="UP000027980">
    <property type="component" value="Chromosome"/>
</dbReference>
<evidence type="ECO:0000313" key="1">
    <source>
        <dbReference type="EMBL" id="AIF65642.1"/>
    </source>
</evidence>
<sequence length="229" mass="26028">MTKQYDALFFDVDNTILDFTKTEQEALPLLFKQHGLPTDEAAMTAYRTINQRLWSSFEKGEINRDTVVSSRFTEFFAIYNKQVDGADLDAAYRELLAQGRHMIAGAAEILEELSKNYPLYIVTNGVSETQFRRLKATGLLPYFQSVFVSEDTGFQKPMAGFFDYVFERVPGIEPERSLIIGDSLVADIQGGNMAGMDTCWFNPSRLPNHLPLQPDFEISKLDELQDILK</sequence>
<dbReference type="SFLD" id="SFLDG01135">
    <property type="entry name" value="C1.5.6:_HAD__Beta-PGM__Phospha"/>
    <property type="match status" value="1"/>
</dbReference>
<keyword evidence="1" id="KW-0378">Hydrolase</keyword>
<dbReference type="InterPro" id="IPR023214">
    <property type="entry name" value="HAD_sf"/>
</dbReference>
<dbReference type="SFLD" id="SFLDG01129">
    <property type="entry name" value="C1.5:_HAD__Beta-PGM__Phosphata"/>
    <property type="match status" value="1"/>
</dbReference>
<reference evidence="1 2" key="1">
    <citation type="submission" date="2014-07" db="EMBL/GenBank/DDBJ databases">
        <title>Complete genome sequence of a moderately halophilic bacterium Terribacillus aidingensis MP602, isolated from Cryptomeria fortunei in Tianmu mountain in China.</title>
        <authorList>
            <person name="Wang Y."/>
            <person name="Lu P."/>
            <person name="Zhang L."/>
        </authorList>
    </citation>
    <scope>NUCLEOTIDE SEQUENCE [LARGE SCALE GENOMIC DNA]</scope>
    <source>
        <strain evidence="1 2">MP602</strain>
    </source>
</reference>
<dbReference type="AlphaFoldDB" id="A0A075LIC9"/>
<proteinExistence type="predicted"/>
<dbReference type="Gene3D" id="1.10.150.240">
    <property type="entry name" value="Putative phosphatase, domain 2"/>
    <property type="match status" value="1"/>
</dbReference>
<dbReference type="PANTHER" id="PTHR47478">
    <property type="match status" value="1"/>
</dbReference>
<dbReference type="SFLD" id="SFLDS00003">
    <property type="entry name" value="Haloacid_Dehalogenase"/>
    <property type="match status" value="1"/>
</dbReference>
<dbReference type="HOGENOM" id="CLU_045011_8_1_9"/>
<organism evidence="1 2">
    <name type="scientific">Terribacillus saccharophilus</name>
    <dbReference type="NCBI Taxonomy" id="361277"/>
    <lineage>
        <taxon>Bacteria</taxon>
        <taxon>Bacillati</taxon>
        <taxon>Bacillota</taxon>
        <taxon>Bacilli</taxon>
        <taxon>Bacillales</taxon>
        <taxon>Bacillaceae</taxon>
        <taxon>Terribacillus</taxon>
    </lineage>
</organism>
<protein>
    <submittedName>
        <fullName evidence="1">HAD family hydrolase</fullName>
    </submittedName>
</protein>
<dbReference type="Gene3D" id="3.40.50.1000">
    <property type="entry name" value="HAD superfamily/HAD-like"/>
    <property type="match status" value="1"/>
</dbReference>
<dbReference type="GeneID" id="34222161"/>